<dbReference type="Proteomes" id="UP001385389">
    <property type="component" value="Chromosome"/>
</dbReference>
<dbReference type="InterPro" id="IPR003675">
    <property type="entry name" value="Rce1/LyrA-like_dom"/>
</dbReference>
<feature type="transmembrane region" description="Helical" evidence="1">
    <location>
        <begin position="101"/>
        <end position="123"/>
    </location>
</feature>
<reference evidence="3 4" key="1">
    <citation type="submission" date="2024-03" db="EMBL/GenBank/DDBJ databases">
        <title>Phenotype and Genome Characterization of a Sulfate-Reducing Bacterium Pseudodesulfovibrio sp. strain 5S69, isolated from Petroleum Reservoir in Tatarstan (Russia).</title>
        <authorList>
            <person name="Bidzhieva S.K."/>
            <person name="Kadnikov V."/>
            <person name="Tourova T.P."/>
            <person name="Samigullina S.R."/>
            <person name="Sokolova D.S."/>
            <person name="Poltaraus A.B."/>
            <person name="Avtukh A.N."/>
            <person name="Tereshina V.M."/>
            <person name="Mardanov A.V."/>
            <person name="Nazina T.N."/>
        </authorList>
    </citation>
    <scope>NUCLEOTIDE SEQUENCE [LARGE SCALE GENOMIC DNA]</scope>
    <source>
        <strain evidence="3 4">5S69</strain>
    </source>
</reference>
<dbReference type="Pfam" id="PF02517">
    <property type="entry name" value="Rce1-like"/>
    <property type="match status" value="1"/>
</dbReference>
<evidence type="ECO:0000313" key="4">
    <source>
        <dbReference type="Proteomes" id="UP001385389"/>
    </source>
</evidence>
<feature type="transmembrane region" description="Helical" evidence="1">
    <location>
        <begin position="33"/>
        <end position="50"/>
    </location>
</feature>
<keyword evidence="3" id="KW-0378">Hydrolase</keyword>
<dbReference type="EMBL" id="CP146609">
    <property type="protein sequence ID" value="WWX20929.1"/>
    <property type="molecule type" value="Genomic_DNA"/>
</dbReference>
<keyword evidence="1" id="KW-0812">Transmembrane</keyword>
<dbReference type="RefSeq" id="WP_338666671.1">
    <property type="nucleotide sequence ID" value="NZ_CP146609.1"/>
</dbReference>
<keyword evidence="4" id="KW-1185">Reference proteome</keyword>
<dbReference type="EC" id="3.4.-.-" evidence="3"/>
<evidence type="ECO:0000256" key="1">
    <source>
        <dbReference type="SAM" id="Phobius"/>
    </source>
</evidence>
<feature type="transmembrane region" description="Helical" evidence="1">
    <location>
        <begin position="182"/>
        <end position="206"/>
    </location>
</feature>
<name>A0ABZ2IU29_9BACT</name>
<feature type="transmembrane region" description="Helical" evidence="1">
    <location>
        <begin position="143"/>
        <end position="170"/>
    </location>
</feature>
<gene>
    <name evidence="3" type="ORF">V8V93_10760</name>
</gene>
<dbReference type="GO" id="GO:0016787">
    <property type="term" value="F:hydrolase activity"/>
    <property type="evidence" value="ECO:0007669"/>
    <property type="project" value="UniProtKB-KW"/>
</dbReference>
<accession>A0ABZ2IU29</accession>
<feature type="transmembrane region" description="Helical" evidence="1">
    <location>
        <begin position="70"/>
        <end position="89"/>
    </location>
</feature>
<feature type="domain" description="CAAX prenyl protease 2/Lysostaphin resistance protein A-like" evidence="2">
    <location>
        <begin position="103"/>
        <end position="192"/>
    </location>
</feature>
<sequence>MPTPFLWFEFLALFGLTPLLHALGWLPFPKIPLLLVFAGGCLIYLGKGGYLPKTEFSVFLHENRANLRAIALRSLAIALCSVLVVLVWAPDQLFSFPRTRPLLWAAVMLLYPLLSAFPQEAVYRAFLFRRYAPILQSDHARTWASVLAFSFLHIVFGNWVAVALTLPAGWIFARTYRRTGSLILASVEHAAYGCIVFTVGLGRFFYHPG</sequence>
<proteinExistence type="predicted"/>
<protein>
    <submittedName>
        <fullName evidence="3">CPBP family intramembrane glutamic endopeptidase</fullName>
        <ecNumber evidence="3">3.4.-.-</ecNumber>
    </submittedName>
</protein>
<organism evidence="3 4">
    <name type="scientific">Pseudodesulfovibrio methanolicus</name>
    <dbReference type="NCBI Taxonomy" id="3126690"/>
    <lineage>
        <taxon>Bacteria</taxon>
        <taxon>Pseudomonadati</taxon>
        <taxon>Thermodesulfobacteriota</taxon>
        <taxon>Desulfovibrionia</taxon>
        <taxon>Desulfovibrionales</taxon>
        <taxon>Desulfovibrionaceae</taxon>
    </lineage>
</organism>
<keyword evidence="1" id="KW-1133">Transmembrane helix</keyword>
<keyword evidence="1" id="KW-0472">Membrane</keyword>
<feature type="transmembrane region" description="Helical" evidence="1">
    <location>
        <begin position="6"/>
        <end position="26"/>
    </location>
</feature>
<evidence type="ECO:0000313" key="3">
    <source>
        <dbReference type="EMBL" id="WWX20929.1"/>
    </source>
</evidence>
<evidence type="ECO:0000259" key="2">
    <source>
        <dbReference type="Pfam" id="PF02517"/>
    </source>
</evidence>